<dbReference type="EMBL" id="MWQN01000001">
    <property type="protein sequence ID" value="OPC82860.1"/>
    <property type="molecule type" value="Genomic_DNA"/>
</dbReference>
<dbReference type="Proteomes" id="UP000190037">
    <property type="component" value="Unassembled WGS sequence"/>
</dbReference>
<feature type="signal peptide" evidence="1">
    <location>
        <begin position="1"/>
        <end position="22"/>
    </location>
</feature>
<sequence length="67" mass="6731">MQRIVRGLLVSTAVIAAPVVGATVAVAVPAGPETHTVRADTIETVSGVCGNEAGVLAFINPAFGQRC</sequence>
<gene>
    <name evidence="2" type="ORF">B4N89_19670</name>
</gene>
<evidence type="ECO:0000256" key="1">
    <source>
        <dbReference type="SAM" id="SignalP"/>
    </source>
</evidence>
<protein>
    <recommendedName>
        <fullName evidence="4">Chaplin domain-containing protein</fullName>
    </recommendedName>
</protein>
<dbReference type="AlphaFoldDB" id="A0A1T3P1U6"/>
<organism evidence="2 3">
    <name type="scientific">Embleya scabrispora</name>
    <dbReference type="NCBI Taxonomy" id="159449"/>
    <lineage>
        <taxon>Bacteria</taxon>
        <taxon>Bacillati</taxon>
        <taxon>Actinomycetota</taxon>
        <taxon>Actinomycetes</taxon>
        <taxon>Kitasatosporales</taxon>
        <taxon>Streptomycetaceae</taxon>
        <taxon>Embleya</taxon>
    </lineage>
</organism>
<comment type="caution">
    <text evidence="2">The sequence shown here is derived from an EMBL/GenBank/DDBJ whole genome shotgun (WGS) entry which is preliminary data.</text>
</comment>
<evidence type="ECO:0000313" key="2">
    <source>
        <dbReference type="EMBL" id="OPC82860.1"/>
    </source>
</evidence>
<evidence type="ECO:0000313" key="3">
    <source>
        <dbReference type="Proteomes" id="UP000190037"/>
    </source>
</evidence>
<name>A0A1T3P1U6_9ACTN</name>
<keyword evidence="1" id="KW-0732">Signal</keyword>
<dbReference type="RefSeq" id="WP_078977158.1">
    <property type="nucleotide sequence ID" value="NZ_MWQN01000001.1"/>
</dbReference>
<feature type="chain" id="PRO_5039309775" description="Chaplin domain-containing protein" evidence="1">
    <location>
        <begin position="23"/>
        <end position="67"/>
    </location>
</feature>
<proteinExistence type="predicted"/>
<accession>A0A1T3P1U6</accession>
<keyword evidence="3" id="KW-1185">Reference proteome</keyword>
<dbReference type="OrthoDB" id="4351007at2"/>
<evidence type="ECO:0008006" key="4">
    <source>
        <dbReference type="Google" id="ProtNLM"/>
    </source>
</evidence>
<reference evidence="2 3" key="1">
    <citation type="submission" date="2017-03" db="EMBL/GenBank/DDBJ databases">
        <title>Draft genome sequence of Streptomyces scabrisporus NF3, endophyte isolated from Amphipterygium adstringens.</title>
        <authorList>
            <person name="Vazquez M."/>
            <person name="Ceapa C.D."/>
            <person name="Rodriguez Luna D."/>
            <person name="Sanchez Esquivel S."/>
        </authorList>
    </citation>
    <scope>NUCLEOTIDE SEQUENCE [LARGE SCALE GENOMIC DNA]</scope>
    <source>
        <strain evidence="2 3">NF3</strain>
    </source>
</reference>